<dbReference type="SUPFAM" id="SSF56672">
    <property type="entry name" value="DNA/RNA polymerases"/>
    <property type="match status" value="1"/>
</dbReference>
<dbReference type="InterPro" id="IPR043128">
    <property type="entry name" value="Rev_trsase/Diguanyl_cyclase"/>
</dbReference>
<dbReference type="Pfam" id="PF07727">
    <property type="entry name" value="RVT_2"/>
    <property type="match status" value="1"/>
</dbReference>
<dbReference type="PANTHER" id="PTHR11439">
    <property type="entry name" value="GAG-POL-RELATED RETROTRANSPOSON"/>
    <property type="match status" value="1"/>
</dbReference>
<sequence length="518" mass="58454">MEDDELIEFSSPESKVQRRGPIRTCTPLISNKSDPARAPEKTYDNTQIQGFKKLTEVYELLLSEGEPGNFKEAVGKKEWDKAMNEEIASIEKNKTWTLVDLPNGHRPIGLKWVFKIKKDAKGKITRHKARLVAKGYIQQHGVDYDEVFAPVARLETVRLVLALSAHKGWLVHHLDVKTAFLHGELSEEAFVKQPEGFEKKGQEEKVYKLTKALYGLKQAPRAWNTKLDGVLKGYGFKRCQLEQAVYTKRTSHDITIIVIYVDDLLVTGSSQQQISQFKRQMEQTFEMSDLGLLTYYLGLEVSQGNSGIKITQQSYAKKILRMTGLEDCNSTKIPMEPGLKLGKNDEEEEVDATDYRRTVGCLRYLTHTRPDLMYAVGYVSRYMQSPKATHHQAAKHILRYIKGTTDLGIHYLREGKGKLVGFSDSSYSVDMDDGKGTTGVVFYFNERPVTWLSQKQSTVALSSCEAEYMAATAAACQAIWLKGLIADITDEKEKPVVIKIDNKSAIALVKNPVFHGRS</sequence>
<comment type="caution">
    <text evidence="3">The sequence shown here is derived from an EMBL/GenBank/DDBJ whole genome shotgun (WGS) entry which is preliminary data.</text>
</comment>
<dbReference type="InterPro" id="IPR013103">
    <property type="entry name" value="RVT_2"/>
</dbReference>
<evidence type="ECO:0000259" key="2">
    <source>
        <dbReference type="Pfam" id="PF07727"/>
    </source>
</evidence>
<gene>
    <name evidence="3" type="ORF">E3N88_07691</name>
</gene>
<evidence type="ECO:0000313" key="4">
    <source>
        <dbReference type="Proteomes" id="UP000326396"/>
    </source>
</evidence>
<dbReference type="CDD" id="cd09272">
    <property type="entry name" value="RNase_HI_RT_Ty1"/>
    <property type="match status" value="1"/>
</dbReference>
<dbReference type="PANTHER" id="PTHR11439:SF515">
    <property type="entry name" value="GAG-POL POLYPROTEIN"/>
    <property type="match status" value="1"/>
</dbReference>
<feature type="region of interest" description="Disordered" evidence="1">
    <location>
        <begin position="1"/>
        <end position="40"/>
    </location>
</feature>
<feature type="domain" description="Reverse transcriptase Ty1/copia-type" evidence="2">
    <location>
        <begin position="93"/>
        <end position="336"/>
    </location>
</feature>
<dbReference type="AlphaFoldDB" id="A0A5N6PGC6"/>
<name>A0A5N6PGC6_9ASTR</name>
<evidence type="ECO:0000256" key="1">
    <source>
        <dbReference type="SAM" id="MobiDB-lite"/>
    </source>
</evidence>
<proteinExistence type="predicted"/>
<reference evidence="3 4" key="1">
    <citation type="submission" date="2019-05" db="EMBL/GenBank/DDBJ databases">
        <title>Mikania micrantha, genome provides insights into the molecular mechanism of rapid growth.</title>
        <authorList>
            <person name="Liu B."/>
        </authorList>
    </citation>
    <scope>NUCLEOTIDE SEQUENCE [LARGE SCALE GENOMIC DNA]</scope>
    <source>
        <strain evidence="3">NLD-2019</strain>
        <tissue evidence="3">Leaf</tissue>
    </source>
</reference>
<accession>A0A5N6PGC6</accession>
<dbReference type="Gene3D" id="3.30.70.270">
    <property type="match status" value="1"/>
</dbReference>
<dbReference type="Gene3D" id="3.10.10.10">
    <property type="entry name" value="HIV Type 1 Reverse Transcriptase, subunit A, domain 1"/>
    <property type="match status" value="1"/>
</dbReference>
<dbReference type="InterPro" id="IPR043502">
    <property type="entry name" value="DNA/RNA_pol_sf"/>
</dbReference>
<dbReference type="EMBL" id="SZYD01000004">
    <property type="protein sequence ID" value="KAD6452986.1"/>
    <property type="molecule type" value="Genomic_DNA"/>
</dbReference>
<organism evidence="3 4">
    <name type="scientific">Mikania micrantha</name>
    <name type="common">bitter vine</name>
    <dbReference type="NCBI Taxonomy" id="192012"/>
    <lineage>
        <taxon>Eukaryota</taxon>
        <taxon>Viridiplantae</taxon>
        <taxon>Streptophyta</taxon>
        <taxon>Embryophyta</taxon>
        <taxon>Tracheophyta</taxon>
        <taxon>Spermatophyta</taxon>
        <taxon>Magnoliopsida</taxon>
        <taxon>eudicotyledons</taxon>
        <taxon>Gunneridae</taxon>
        <taxon>Pentapetalae</taxon>
        <taxon>asterids</taxon>
        <taxon>campanulids</taxon>
        <taxon>Asterales</taxon>
        <taxon>Asteraceae</taxon>
        <taxon>Asteroideae</taxon>
        <taxon>Heliantheae alliance</taxon>
        <taxon>Eupatorieae</taxon>
        <taxon>Mikania</taxon>
    </lineage>
</organism>
<keyword evidence="4" id="KW-1185">Reference proteome</keyword>
<protein>
    <recommendedName>
        <fullName evidence="2">Reverse transcriptase Ty1/copia-type domain-containing protein</fullName>
    </recommendedName>
</protein>
<dbReference type="Proteomes" id="UP000326396">
    <property type="component" value="Linkage Group LG12"/>
</dbReference>
<evidence type="ECO:0000313" key="3">
    <source>
        <dbReference type="EMBL" id="KAD6452986.1"/>
    </source>
</evidence>
<dbReference type="OrthoDB" id="543212at2759"/>